<dbReference type="Pfam" id="PF00406">
    <property type="entry name" value="ADK"/>
    <property type="match status" value="1"/>
</dbReference>
<reference evidence="2 3" key="1">
    <citation type="submission" date="2017-09" db="EMBL/GenBank/DDBJ databases">
        <authorList>
            <person name="Lee N."/>
            <person name="Cho B.-K."/>
        </authorList>
    </citation>
    <scope>NUCLEOTIDE SEQUENCE [LARGE SCALE GENOMIC DNA]</scope>
    <source>
        <strain evidence="2 3">ATCC 27465</strain>
    </source>
</reference>
<name>A0A5P2WXC9_STRST</name>
<evidence type="ECO:0000313" key="2">
    <source>
        <dbReference type="EMBL" id="QEV57447.1"/>
    </source>
</evidence>
<dbReference type="EMBL" id="CP023690">
    <property type="protein sequence ID" value="QEV57447.1"/>
    <property type="molecule type" value="Genomic_DNA"/>
</dbReference>
<accession>A0A5P2WXC9</accession>
<feature type="compositionally biased region" description="Basic and acidic residues" evidence="1">
    <location>
        <begin position="87"/>
        <end position="100"/>
    </location>
</feature>
<feature type="region of interest" description="Disordered" evidence="1">
    <location>
        <begin position="80"/>
        <end position="100"/>
    </location>
</feature>
<dbReference type="Proteomes" id="UP000326505">
    <property type="component" value="Chromosome"/>
</dbReference>
<dbReference type="AlphaFoldDB" id="A0A5P2WXC9"/>
<proteinExistence type="predicted"/>
<gene>
    <name evidence="2" type="ORF">CP982_00765</name>
</gene>
<dbReference type="Gene3D" id="3.40.50.300">
    <property type="entry name" value="P-loop containing nucleotide triphosphate hydrolases"/>
    <property type="match status" value="1"/>
</dbReference>
<evidence type="ECO:0008006" key="4">
    <source>
        <dbReference type="Google" id="ProtNLM"/>
    </source>
</evidence>
<dbReference type="InterPro" id="IPR027417">
    <property type="entry name" value="P-loop_NTPase"/>
</dbReference>
<evidence type="ECO:0000256" key="1">
    <source>
        <dbReference type="SAM" id="MobiDB-lite"/>
    </source>
</evidence>
<sequence>MPSTDPLGWIPNLIADALVRDALDATADRPLILEGFPGNRKQAAAVHVMSRSRSRPLTVVELTAHPDTLAERPATRRVCTGCDPDPDDPRHPAQVEPTRPDRCGACGTELTRRGSDEGEKAAARLARYEDCAGRPVRPRRCAGPALAPHRHRFPVRGYRLLHGWLVVSPRIIRPLGCKRRAAPASALQDVVRGA</sequence>
<protein>
    <recommendedName>
        <fullName evidence="4">Adenylate kinase</fullName>
    </recommendedName>
</protein>
<dbReference type="KEGG" id="sspb:CP982_00765"/>
<evidence type="ECO:0000313" key="3">
    <source>
        <dbReference type="Proteomes" id="UP000326505"/>
    </source>
</evidence>
<dbReference type="RefSeq" id="WP_150515234.1">
    <property type="nucleotide sequence ID" value="NZ_BMSQ01000029.1"/>
</dbReference>
<organism evidence="2 3">
    <name type="scientific">Streptomyces spectabilis</name>
    <dbReference type="NCBI Taxonomy" id="68270"/>
    <lineage>
        <taxon>Bacteria</taxon>
        <taxon>Bacillati</taxon>
        <taxon>Actinomycetota</taxon>
        <taxon>Actinomycetes</taxon>
        <taxon>Kitasatosporales</taxon>
        <taxon>Streptomycetaceae</taxon>
        <taxon>Streptomyces</taxon>
    </lineage>
</organism>
<dbReference type="SUPFAM" id="SSF52540">
    <property type="entry name" value="P-loop containing nucleoside triphosphate hydrolases"/>
    <property type="match status" value="1"/>
</dbReference>